<dbReference type="Gene3D" id="2.40.10.500">
    <property type="match status" value="1"/>
</dbReference>
<keyword evidence="6 15" id="KW-0812">Transmembrane</keyword>
<dbReference type="SUPFAM" id="SSF63825">
    <property type="entry name" value="YWTD domain"/>
    <property type="match status" value="1"/>
</dbReference>
<sequence>MGSVYRAHDTELNRDVAVKVLRPEMATEPGYKERFRREAYAAGRLANPNIIPIYDAGEIDGRLYLVMPIIDGIDLHTVLSRDGHMSPLKAVRVVEQAAAALDAAHKSGLVHRDVKPSNLLMVGDDFVYLIDFGLVQEAVGTRLTRTNLNPGTPAYMAPERFKLETIADARGDVYSLACVLYECLTGQVPFVGGGVEGLAAAHLFNEAPKPSSIDPAIPVGFNDVIARGMAKDLNERYQTANELAVAARAALDTVSGGAATQPAVSGPAATSRDTEITSPPSLLPSRRHRRRAFAIAAAVIVVVAVGTFFGLTKFPIDSKARAQIVLPFTGLDGPAGISVNAKGDVYIADSGNNRVLELAAGSTTQTPVPFAGLDHPDDITVDNAGNVVVTEPRRHRVLELTAGSTNPNVLPFTDLGEPTGVTVSSRDPRADRAVVVTDATHNRVLALRAQSTVQTELPFESLAGPSAVSVGRDGAVFVIDRDNERVLKLPRTATVDTVLPYVIGRPDWVAVGTDGNVYVTDSRGNRVLKLVKESSTAITLPFNGLKNPQGVTTDATGNVYVADAGNNRVLKLPPS</sequence>
<dbReference type="Pfam" id="PF00069">
    <property type="entry name" value="Pkinase"/>
    <property type="match status" value="1"/>
</dbReference>
<evidence type="ECO:0000256" key="15">
    <source>
        <dbReference type="SAM" id="Phobius"/>
    </source>
</evidence>
<dbReference type="GO" id="GO:0005524">
    <property type="term" value="F:ATP binding"/>
    <property type="evidence" value="ECO:0007669"/>
    <property type="project" value="UniProtKB-KW"/>
</dbReference>
<evidence type="ECO:0000256" key="3">
    <source>
        <dbReference type="ARBA" id="ARBA00022475"/>
    </source>
</evidence>
<keyword evidence="7" id="KW-0677">Repeat</keyword>
<dbReference type="PROSITE" id="PS50011">
    <property type="entry name" value="PROTEIN_KINASE_DOM"/>
    <property type="match status" value="1"/>
</dbReference>
<dbReference type="InterPro" id="IPR035016">
    <property type="entry name" value="NHL_PKND"/>
</dbReference>
<dbReference type="AlphaFoldDB" id="A0A1A3NEN4"/>
<accession>A0A1A3NEN4</accession>
<evidence type="ECO:0000256" key="5">
    <source>
        <dbReference type="ARBA" id="ARBA00022679"/>
    </source>
</evidence>
<dbReference type="Proteomes" id="UP000093629">
    <property type="component" value="Unassembled WGS sequence"/>
</dbReference>
<dbReference type="PROSITE" id="PS00108">
    <property type="entry name" value="PROTEIN_KINASE_ST"/>
    <property type="match status" value="1"/>
</dbReference>
<evidence type="ECO:0000256" key="7">
    <source>
        <dbReference type="ARBA" id="ARBA00022737"/>
    </source>
</evidence>
<evidence type="ECO:0000256" key="12">
    <source>
        <dbReference type="ARBA" id="ARBA00023136"/>
    </source>
</evidence>
<reference evidence="17 18" key="1">
    <citation type="submission" date="2016-06" db="EMBL/GenBank/DDBJ databases">
        <authorList>
            <person name="Kjaerup R.B."/>
            <person name="Dalgaard T.S."/>
            <person name="Juul-Madsen H.R."/>
        </authorList>
    </citation>
    <scope>NUCLEOTIDE SEQUENCE [LARGE SCALE GENOMIC DNA]</scope>
    <source>
        <strain evidence="17 18">1245139.5</strain>
    </source>
</reference>
<evidence type="ECO:0000256" key="11">
    <source>
        <dbReference type="ARBA" id="ARBA00022989"/>
    </source>
</evidence>
<gene>
    <name evidence="17" type="ORF">A5636_18275</name>
</gene>
<evidence type="ECO:0000313" key="18">
    <source>
        <dbReference type="Proteomes" id="UP000093629"/>
    </source>
</evidence>
<organism evidence="17 18">
    <name type="scientific">Mycobacterium asiaticum</name>
    <dbReference type="NCBI Taxonomy" id="1790"/>
    <lineage>
        <taxon>Bacteria</taxon>
        <taxon>Bacillati</taxon>
        <taxon>Actinomycetota</taxon>
        <taxon>Actinomycetes</taxon>
        <taxon>Mycobacteriales</taxon>
        <taxon>Mycobacteriaceae</taxon>
        <taxon>Mycobacterium</taxon>
    </lineage>
</organism>
<dbReference type="InterPro" id="IPR008271">
    <property type="entry name" value="Ser/Thr_kinase_AS"/>
</dbReference>
<comment type="caution">
    <text evidence="17">The sequence shown here is derived from an EMBL/GenBank/DDBJ whole genome shotgun (WGS) entry which is preliminary data.</text>
</comment>
<dbReference type="GO" id="GO:0004674">
    <property type="term" value="F:protein serine/threonine kinase activity"/>
    <property type="evidence" value="ECO:0007669"/>
    <property type="project" value="UniProtKB-KW"/>
</dbReference>
<keyword evidence="9" id="KW-0418">Kinase</keyword>
<keyword evidence="3" id="KW-1003">Cell membrane</keyword>
<dbReference type="EMBL" id="LZLQ01000015">
    <property type="protein sequence ID" value="OBK19539.1"/>
    <property type="molecule type" value="Genomic_DNA"/>
</dbReference>
<comment type="subcellular location">
    <subcellularLocation>
        <location evidence="1">Cell membrane</location>
        <topology evidence="1">Single-pass membrane protein</topology>
    </subcellularLocation>
</comment>
<feature type="transmembrane region" description="Helical" evidence="15">
    <location>
        <begin position="292"/>
        <end position="311"/>
    </location>
</feature>
<dbReference type="EC" id="2.7.11.1" evidence="2"/>
<dbReference type="CDD" id="cd14952">
    <property type="entry name" value="NHL_PKND_like"/>
    <property type="match status" value="1"/>
</dbReference>
<dbReference type="CDD" id="cd14014">
    <property type="entry name" value="STKc_PknB_like"/>
    <property type="match status" value="1"/>
</dbReference>
<dbReference type="FunFam" id="1.10.510.10:FF:000021">
    <property type="entry name" value="Serine/threonine protein kinase"/>
    <property type="match status" value="1"/>
</dbReference>
<evidence type="ECO:0000313" key="17">
    <source>
        <dbReference type="EMBL" id="OBK19539.1"/>
    </source>
</evidence>
<evidence type="ECO:0000256" key="14">
    <source>
        <dbReference type="SAM" id="MobiDB-lite"/>
    </source>
</evidence>
<keyword evidence="11 15" id="KW-1133">Transmembrane helix</keyword>
<keyword evidence="4" id="KW-0723">Serine/threonine-protein kinase</keyword>
<dbReference type="SUPFAM" id="SSF56112">
    <property type="entry name" value="Protein kinase-like (PK-like)"/>
    <property type="match status" value="1"/>
</dbReference>
<dbReference type="InterPro" id="IPR001258">
    <property type="entry name" value="NHL_repeat"/>
</dbReference>
<protein>
    <recommendedName>
        <fullName evidence="2">non-specific serine/threonine protein kinase</fullName>
        <ecNumber evidence="2">2.7.11.1</ecNumber>
    </recommendedName>
</protein>
<evidence type="ECO:0000256" key="13">
    <source>
        <dbReference type="PROSITE-ProRule" id="PRU00504"/>
    </source>
</evidence>
<dbReference type="Gene3D" id="3.30.200.20">
    <property type="entry name" value="Phosphorylase Kinase, domain 1"/>
    <property type="match status" value="1"/>
</dbReference>
<evidence type="ECO:0000256" key="9">
    <source>
        <dbReference type="ARBA" id="ARBA00022777"/>
    </source>
</evidence>
<dbReference type="Gene3D" id="1.10.510.10">
    <property type="entry name" value="Transferase(Phosphotransferase) domain 1"/>
    <property type="match status" value="1"/>
</dbReference>
<keyword evidence="8" id="KW-0547">Nucleotide-binding</keyword>
<keyword evidence="5" id="KW-0808">Transferase</keyword>
<dbReference type="PANTHER" id="PTHR43289:SF6">
    <property type="entry name" value="SERINE_THREONINE-PROTEIN KINASE NEKL-3"/>
    <property type="match status" value="1"/>
</dbReference>
<dbReference type="PROSITE" id="PS51125">
    <property type="entry name" value="NHL"/>
    <property type="match status" value="2"/>
</dbReference>
<evidence type="ECO:0000256" key="6">
    <source>
        <dbReference type="ARBA" id="ARBA00022692"/>
    </source>
</evidence>
<evidence type="ECO:0000256" key="1">
    <source>
        <dbReference type="ARBA" id="ARBA00004162"/>
    </source>
</evidence>
<evidence type="ECO:0000256" key="10">
    <source>
        <dbReference type="ARBA" id="ARBA00022840"/>
    </source>
</evidence>
<feature type="region of interest" description="Disordered" evidence="14">
    <location>
        <begin position="257"/>
        <end position="283"/>
    </location>
</feature>
<dbReference type="GO" id="GO:0080090">
    <property type="term" value="P:regulation of primary metabolic process"/>
    <property type="evidence" value="ECO:0007669"/>
    <property type="project" value="UniProtKB-ARBA"/>
</dbReference>
<evidence type="ECO:0000256" key="8">
    <source>
        <dbReference type="ARBA" id="ARBA00022741"/>
    </source>
</evidence>
<proteinExistence type="predicted"/>
<dbReference type="InterPro" id="IPR000719">
    <property type="entry name" value="Prot_kinase_dom"/>
</dbReference>
<keyword evidence="18" id="KW-1185">Reference proteome</keyword>
<evidence type="ECO:0000259" key="16">
    <source>
        <dbReference type="PROSITE" id="PS50011"/>
    </source>
</evidence>
<keyword evidence="10" id="KW-0067">ATP-binding</keyword>
<dbReference type="GO" id="GO:0005886">
    <property type="term" value="C:plasma membrane"/>
    <property type="evidence" value="ECO:0007669"/>
    <property type="project" value="UniProtKB-SubCell"/>
</dbReference>
<dbReference type="PANTHER" id="PTHR43289">
    <property type="entry name" value="MITOGEN-ACTIVATED PROTEIN KINASE KINASE KINASE 20-RELATED"/>
    <property type="match status" value="1"/>
</dbReference>
<evidence type="ECO:0000256" key="2">
    <source>
        <dbReference type="ARBA" id="ARBA00012513"/>
    </source>
</evidence>
<dbReference type="InterPro" id="IPR011042">
    <property type="entry name" value="6-blade_b-propeller_TolB-like"/>
</dbReference>
<evidence type="ECO:0000256" key="4">
    <source>
        <dbReference type="ARBA" id="ARBA00022527"/>
    </source>
</evidence>
<dbReference type="SMART" id="SM00220">
    <property type="entry name" value="S_TKc"/>
    <property type="match status" value="1"/>
</dbReference>
<dbReference type="Gene3D" id="2.120.10.30">
    <property type="entry name" value="TolB, C-terminal domain"/>
    <property type="match status" value="1"/>
</dbReference>
<keyword evidence="12 15" id="KW-0472">Membrane</keyword>
<feature type="repeat" description="NHL" evidence="13">
    <location>
        <begin position="325"/>
        <end position="361"/>
    </location>
</feature>
<feature type="repeat" description="NHL" evidence="13">
    <location>
        <begin position="539"/>
        <end position="575"/>
    </location>
</feature>
<name>A0A1A3NEN4_MYCAS</name>
<feature type="domain" description="Protein kinase" evidence="16">
    <location>
        <begin position="1"/>
        <end position="251"/>
    </location>
</feature>
<dbReference type="Pfam" id="PF01436">
    <property type="entry name" value="NHL"/>
    <property type="match status" value="2"/>
</dbReference>
<dbReference type="InterPro" id="IPR011009">
    <property type="entry name" value="Kinase-like_dom_sf"/>
</dbReference>